<organism evidence="6 7">
    <name type="scientific">Trichostrongylus colubriformis</name>
    <name type="common">Black scour worm</name>
    <dbReference type="NCBI Taxonomy" id="6319"/>
    <lineage>
        <taxon>Eukaryota</taxon>
        <taxon>Metazoa</taxon>
        <taxon>Ecdysozoa</taxon>
        <taxon>Nematoda</taxon>
        <taxon>Chromadorea</taxon>
        <taxon>Rhabditida</taxon>
        <taxon>Rhabditina</taxon>
        <taxon>Rhabditomorpha</taxon>
        <taxon>Strongyloidea</taxon>
        <taxon>Trichostrongylidae</taxon>
        <taxon>Trichostrongylus</taxon>
    </lineage>
</organism>
<keyword evidence="1 3" id="KW-0479">Metal-binding</keyword>
<proteinExistence type="predicted"/>
<evidence type="ECO:0000313" key="6">
    <source>
        <dbReference type="EMBL" id="KAK5974356.1"/>
    </source>
</evidence>
<reference evidence="6 7" key="1">
    <citation type="submission" date="2019-10" db="EMBL/GenBank/DDBJ databases">
        <title>Assembly and Annotation for the nematode Trichostrongylus colubriformis.</title>
        <authorList>
            <person name="Martin J."/>
        </authorList>
    </citation>
    <scope>NUCLEOTIDE SEQUENCE [LARGE SCALE GENOMIC DNA]</scope>
    <source>
        <strain evidence="6">G859</strain>
        <tissue evidence="6">Whole worm</tissue>
    </source>
</reference>
<evidence type="ECO:0000313" key="7">
    <source>
        <dbReference type="Proteomes" id="UP001331761"/>
    </source>
</evidence>
<evidence type="ECO:0000256" key="3">
    <source>
        <dbReference type="PROSITE-ProRule" id="PRU00175"/>
    </source>
</evidence>
<evidence type="ECO:0000256" key="4">
    <source>
        <dbReference type="SAM" id="Phobius"/>
    </source>
</evidence>
<evidence type="ECO:0000259" key="5">
    <source>
        <dbReference type="PROSITE" id="PS50089"/>
    </source>
</evidence>
<protein>
    <submittedName>
        <fullName evidence="6">RING-type domain-containing protein</fullName>
    </submittedName>
</protein>
<dbReference type="AlphaFoldDB" id="A0AAN8II33"/>
<dbReference type="SUPFAM" id="SSF57850">
    <property type="entry name" value="RING/U-box"/>
    <property type="match status" value="1"/>
</dbReference>
<name>A0AAN8II33_TRICO</name>
<dbReference type="GO" id="GO:0016567">
    <property type="term" value="P:protein ubiquitination"/>
    <property type="evidence" value="ECO:0007669"/>
    <property type="project" value="TreeGrafter"/>
</dbReference>
<gene>
    <name evidence="6" type="ORF">GCK32_002263</name>
</gene>
<dbReference type="Gene3D" id="3.30.40.10">
    <property type="entry name" value="Zinc/RING finger domain, C3HC4 (zinc finger)"/>
    <property type="match status" value="1"/>
</dbReference>
<dbReference type="Proteomes" id="UP001331761">
    <property type="component" value="Unassembled WGS sequence"/>
</dbReference>
<feature type="domain" description="RING-type" evidence="5">
    <location>
        <begin position="141"/>
        <end position="181"/>
    </location>
</feature>
<dbReference type="PROSITE" id="PS50089">
    <property type="entry name" value="ZF_RING_2"/>
    <property type="match status" value="1"/>
</dbReference>
<evidence type="ECO:0000256" key="1">
    <source>
        <dbReference type="ARBA" id="ARBA00022771"/>
    </source>
</evidence>
<dbReference type="EMBL" id="WIXE01014371">
    <property type="protein sequence ID" value="KAK5974356.1"/>
    <property type="molecule type" value="Genomic_DNA"/>
</dbReference>
<dbReference type="Pfam" id="PF13920">
    <property type="entry name" value="zf-C3HC4_3"/>
    <property type="match status" value="1"/>
</dbReference>
<keyword evidence="1 3" id="KW-0863">Zinc-finger</keyword>
<dbReference type="InterPro" id="IPR001841">
    <property type="entry name" value="Znf_RING"/>
</dbReference>
<dbReference type="PANTHER" id="PTHR22696:SF1">
    <property type="entry name" value="E3 UBIQUITIN-PROTEIN LIGASE RNF26"/>
    <property type="match status" value="1"/>
</dbReference>
<sequence>MSRLLNITDVLDDFAAGLNEFWAVPVTLLSTLLKRISRQSVVSYFLYVVIPYCVSIAYTFFGLLFPQVHIISRVIQVLLHPIKWVLGIAEQVDRRAGPIRQVVEVFSPGGERRNPAGSARRRSTSSIISNAERANDQRTQCCICLYREKTILLRPCNHICLCNTCFQAVKSEQRPNCPICRTEIESHMEVYL</sequence>
<keyword evidence="4" id="KW-0472">Membrane</keyword>
<keyword evidence="4" id="KW-0812">Transmembrane</keyword>
<evidence type="ECO:0000256" key="2">
    <source>
        <dbReference type="ARBA" id="ARBA00022833"/>
    </source>
</evidence>
<dbReference type="PANTHER" id="PTHR22696">
    <property type="entry name" value="E3 UBIQUITIN-PROTEIN LIGASE RNF26"/>
    <property type="match status" value="1"/>
</dbReference>
<feature type="transmembrane region" description="Helical" evidence="4">
    <location>
        <begin position="45"/>
        <end position="65"/>
    </location>
</feature>
<keyword evidence="4" id="KW-1133">Transmembrane helix</keyword>
<dbReference type="GO" id="GO:0008270">
    <property type="term" value="F:zinc ion binding"/>
    <property type="evidence" value="ECO:0007669"/>
    <property type="project" value="UniProtKB-KW"/>
</dbReference>
<dbReference type="GO" id="GO:0006511">
    <property type="term" value="P:ubiquitin-dependent protein catabolic process"/>
    <property type="evidence" value="ECO:0007669"/>
    <property type="project" value="TreeGrafter"/>
</dbReference>
<keyword evidence="2" id="KW-0862">Zinc</keyword>
<keyword evidence="7" id="KW-1185">Reference proteome</keyword>
<dbReference type="GO" id="GO:0061630">
    <property type="term" value="F:ubiquitin protein ligase activity"/>
    <property type="evidence" value="ECO:0007669"/>
    <property type="project" value="TreeGrafter"/>
</dbReference>
<accession>A0AAN8II33</accession>
<comment type="caution">
    <text evidence="6">The sequence shown here is derived from an EMBL/GenBank/DDBJ whole genome shotgun (WGS) entry which is preliminary data.</text>
</comment>
<dbReference type="InterPro" id="IPR013083">
    <property type="entry name" value="Znf_RING/FYVE/PHD"/>
</dbReference>